<evidence type="ECO:0000256" key="7">
    <source>
        <dbReference type="ARBA" id="ARBA00022801"/>
    </source>
</evidence>
<reference evidence="11 12" key="1">
    <citation type="submission" date="2019-09" db="EMBL/GenBank/DDBJ databases">
        <title>Draft Whole-Genome sequence of Blastochloris sulfoviridis DSM 729.</title>
        <authorList>
            <person name="Meyer T.E."/>
            <person name="Kyndt J.A."/>
        </authorList>
    </citation>
    <scope>NUCLEOTIDE SEQUENCE [LARGE SCALE GENOMIC DNA]</scope>
    <source>
        <strain evidence="11 12">DSM 729</strain>
    </source>
</reference>
<keyword evidence="5" id="KW-0028">Amino-acid biosynthesis</keyword>
<accession>A0A5M6HJL3</accession>
<dbReference type="CDD" id="cd11534">
    <property type="entry name" value="NTP-PPase_HisIE_like"/>
    <property type="match status" value="1"/>
</dbReference>
<dbReference type="OrthoDB" id="9814738at2"/>
<evidence type="ECO:0000256" key="1">
    <source>
        <dbReference type="ARBA" id="ARBA00001460"/>
    </source>
</evidence>
<evidence type="ECO:0000256" key="2">
    <source>
        <dbReference type="ARBA" id="ARBA00005204"/>
    </source>
</evidence>
<evidence type="ECO:0000256" key="8">
    <source>
        <dbReference type="ARBA" id="ARBA00022840"/>
    </source>
</evidence>
<proteinExistence type="inferred from homology"/>
<organism evidence="11 12">
    <name type="scientific">Blastochloris sulfoviridis</name>
    <dbReference type="NCBI Taxonomy" id="50712"/>
    <lineage>
        <taxon>Bacteria</taxon>
        <taxon>Pseudomonadati</taxon>
        <taxon>Pseudomonadota</taxon>
        <taxon>Alphaproteobacteria</taxon>
        <taxon>Hyphomicrobiales</taxon>
        <taxon>Blastochloridaceae</taxon>
        <taxon>Blastochloris</taxon>
    </lineage>
</organism>
<feature type="compositionally biased region" description="Basic residues" evidence="10">
    <location>
        <begin position="126"/>
        <end position="136"/>
    </location>
</feature>
<keyword evidence="12" id="KW-1185">Reference proteome</keyword>
<comment type="catalytic activity">
    <reaction evidence="1">
        <text>1-(5-phospho-beta-D-ribosyl)-ATP + H2O = 1-(5-phospho-beta-D-ribosyl)-5'-AMP + diphosphate + H(+)</text>
        <dbReference type="Rhea" id="RHEA:22828"/>
        <dbReference type="ChEBI" id="CHEBI:15377"/>
        <dbReference type="ChEBI" id="CHEBI:15378"/>
        <dbReference type="ChEBI" id="CHEBI:33019"/>
        <dbReference type="ChEBI" id="CHEBI:59457"/>
        <dbReference type="ChEBI" id="CHEBI:73183"/>
        <dbReference type="EC" id="3.6.1.31"/>
    </reaction>
</comment>
<dbReference type="Pfam" id="PF01503">
    <property type="entry name" value="PRA-PH"/>
    <property type="match status" value="1"/>
</dbReference>
<evidence type="ECO:0000256" key="10">
    <source>
        <dbReference type="SAM" id="MobiDB-lite"/>
    </source>
</evidence>
<keyword evidence="6" id="KW-0547">Nucleotide-binding</keyword>
<evidence type="ECO:0000256" key="5">
    <source>
        <dbReference type="ARBA" id="ARBA00022605"/>
    </source>
</evidence>
<comment type="caution">
    <text evidence="11">The sequence shown here is derived from an EMBL/GenBank/DDBJ whole genome shotgun (WGS) entry which is preliminary data.</text>
</comment>
<feature type="region of interest" description="Disordered" evidence="10">
    <location>
        <begin position="105"/>
        <end position="136"/>
    </location>
</feature>
<dbReference type="NCBIfam" id="TIGR03188">
    <property type="entry name" value="histidine_hisI"/>
    <property type="match status" value="1"/>
</dbReference>
<keyword evidence="9" id="KW-0368">Histidine biosynthesis</keyword>
<dbReference type="UniPathway" id="UPA00031">
    <property type="reaction ID" value="UER00007"/>
</dbReference>
<dbReference type="EC" id="3.6.1.31" evidence="4"/>
<dbReference type="Proteomes" id="UP000323886">
    <property type="component" value="Unassembled WGS sequence"/>
</dbReference>
<evidence type="ECO:0000256" key="6">
    <source>
        <dbReference type="ARBA" id="ARBA00022741"/>
    </source>
</evidence>
<evidence type="ECO:0000256" key="9">
    <source>
        <dbReference type="ARBA" id="ARBA00023102"/>
    </source>
</evidence>
<comment type="similarity">
    <text evidence="3">Belongs to the PRA-PH family.</text>
</comment>
<evidence type="ECO:0000256" key="3">
    <source>
        <dbReference type="ARBA" id="ARBA00009392"/>
    </source>
</evidence>
<dbReference type="Gene3D" id="1.10.287.1080">
    <property type="entry name" value="MazG-like"/>
    <property type="match status" value="1"/>
</dbReference>
<comment type="pathway">
    <text evidence="2">Amino-acid biosynthesis; L-histidine biosynthesis; L-histidine from 5-phospho-alpha-D-ribose 1-diphosphate: step 2/9.</text>
</comment>
<dbReference type="SUPFAM" id="SSF101386">
    <property type="entry name" value="all-alpha NTP pyrophosphatases"/>
    <property type="match status" value="1"/>
</dbReference>
<dbReference type="PANTHER" id="PTHR42945:SF1">
    <property type="entry name" value="HISTIDINE BIOSYNTHESIS BIFUNCTIONAL PROTEIN HIS7"/>
    <property type="match status" value="1"/>
</dbReference>
<dbReference type="GO" id="GO:0005524">
    <property type="term" value="F:ATP binding"/>
    <property type="evidence" value="ECO:0007669"/>
    <property type="project" value="UniProtKB-KW"/>
</dbReference>
<keyword evidence="8" id="KW-0067">ATP-binding</keyword>
<dbReference type="InterPro" id="IPR008179">
    <property type="entry name" value="HisE"/>
</dbReference>
<protein>
    <recommendedName>
        <fullName evidence="4">phosphoribosyl-ATP diphosphatase</fullName>
        <ecNumber evidence="4">3.6.1.31</ecNumber>
    </recommendedName>
</protein>
<evidence type="ECO:0000313" key="12">
    <source>
        <dbReference type="Proteomes" id="UP000323886"/>
    </source>
</evidence>
<evidence type="ECO:0000256" key="4">
    <source>
        <dbReference type="ARBA" id="ARBA00012414"/>
    </source>
</evidence>
<feature type="compositionally biased region" description="Polar residues" evidence="10">
    <location>
        <begin position="105"/>
        <end position="117"/>
    </location>
</feature>
<gene>
    <name evidence="11" type="primary">hisE</name>
    <name evidence="11" type="ORF">F1193_16105</name>
</gene>
<dbReference type="AlphaFoldDB" id="A0A5M6HJL3"/>
<keyword evidence="7 11" id="KW-0378">Hydrolase</keyword>
<evidence type="ECO:0000313" key="11">
    <source>
        <dbReference type="EMBL" id="KAA5595945.1"/>
    </source>
</evidence>
<dbReference type="GO" id="GO:0000105">
    <property type="term" value="P:L-histidine biosynthetic process"/>
    <property type="evidence" value="ECO:0007669"/>
    <property type="project" value="UniProtKB-UniPathway"/>
</dbReference>
<dbReference type="EMBL" id="VWPL01000048">
    <property type="protein sequence ID" value="KAA5595945.1"/>
    <property type="molecule type" value="Genomic_DNA"/>
</dbReference>
<name>A0A5M6HJL3_9HYPH</name>
<dbReference type="InterPro" id="IPR021130">
    <property type="entry name" value="PRib-ATP_PPHydrolase-like"/>
</dbReference>
<dbReference type="GO" id="GO:0004636">
    <property type="term" value="F:phosphoribosyl-ATP diphosphatase activity"/>
    <property type="evidence" value="ECO:0007669"/>
    <property type="project" value="UniProtKB-EC"/>
</dbReference>
<dbReference type="RefSeq" id="WP_150098823.1">
    <property type="nucleotide sequence ID" value="NZ_VWPL01000048.1"/>
</dbReference>
<sequence length="136" mass="14772">MADSIDRLFQAVRAAKAGNNGRSRTAKLLKSGRIKIAKKVVEEAAEVSFEAVLENRDAVIRESADLMYNLVVMWADAGIAPKDVWSEMARREKAMGIAEKLPKTVSKTAAKTVSKTVSKPIPAPAPRRKSRPARAG</sequence>
<dbReference type="PANTHER" id="PTHR42945">
    <property type="entry name" value="HISTIDINE BIOSYNTHESIS BIFUNCTIONAL PROTEIN"/>
    <property type="match status" value="1"/>
</dbReference>